<evidence type="ECO:0000313" key="1">
    <source>
        <dbReference type="EMBL" id="GGF92606.1"/>
    </source>
</evidence>
<sequence length="145" mass="14491">MTISPAVVSYAIGFASGLRSSMGIATYAVARYAGTDREQVAGGVAAVAVLGEAVVDKLPSTPSRMEFPGLGGRIAAGGAGAYALARRDGTDRVQAAVLGAAGSLAGSWGGSRYRAWASTKAPALAGALAEDVVAQSLTAWAYQAR</sequence>
<accession>A0A917FNB2</accession>
<proteinExistence type="predicted"/>
<evidence type="ECO:0008006" key="3">
    <source>
        <dbReference type="Google" id="ProtNLM"/>
    </source>
</evidence>
<organism evidence="1 2">
    <name type="scientific">Rhodococcoides trifolii</name>
    <dbReference type="NCBI Taxonomy" id="908250"/>
    <lineage>
        <taxon>Bacteria</taxon>
        <taxon>Bacillati</taxon>
        <taxon>Actinomycetota</taxon>
        <taxon>Actinomycetes</taxon>
        <taxon>Mycobacteriales</taxon>
        <taxon>Nocardiaceae</taxon>
        <taxon>Rhodococcoides</taxon>
    </lineage>
</organism>
<reference evidence="1" key="2">
    <citation type="submission" date="2020-09" db="EMBL/GenBank/DDBJ databases">
        <authorList>
            <person name="Sun Q."/>
            <person name="Sedlacek I."/>
        </authorList>
    </citation>
    <scope>NUCLEOTIDE SEQUENCE</scope>
    <source>
        <strain evidence="1">CCM 7905</strain>
    </source>
</reference>
<dbReference type="RefSeq" id="WP_188542947.1">
    <property type="nucleotide sequence ID" value="NZ_BMCU01000001.1"/>
</dbReference>
<reference evidence="1" key="1">
    <citation type="journal article" date="2014" name="Int. J. Syst. Evol. Microbiol.">
        <title>Complete genome sequence of Corynebacterium casei LMG S-19264T (=DSM 44701T), isolated from a smear-ripened cheese.</title>
        <authorList>
            <consortium name="US DOE Joint Genome Institute (JGI-PGF)"/>
            <person name="Walter F."/>
            <person name="Albersmeier A."/>
            <person name="Kalinowski J."/>
            <person name="Ruckert C."/>
        </authorList>
    </citation>
    <scope>NUCLEOTIDE SEQUENCE</scope>
    <source>
        <strain evidence="1">CCM 7905</strain>
    </source>
</reference>
<name>A0A917FNB2_9NOCA</name>
<dbReference type="Proteomes" id="UP000654257">
    <property type="component" value="Unassembled WGS sequence"/>
</dbReference>
<evidence type="ECO:0000313" key="2">
    <source>
        <dbReference type="Proteomes" id="UP000654257"/>
    </source>
</evidence>
<gene>
    <name evidence="1" type="ORF">GCM10007304_03060</name>
</gene>
<protein>
    <recommendedName>
        <fullName evidence="3">DUF4126 domain-containing protein</fullName>
    </recommendedName>
</protein>
<keyword evidence="2" id="KW-1185">Reference proteome</keyword>
<dbReference type="AlphaFoldDB" id="A0A917FNB2"/>
<comment type="caution">
    <text evidence="1">The sequence shown here is derived from an EMBL/GenBank/DDBJ whole genome shotgun (WGS) entry which is preliminary data.</text>
</comment>
<dbReference type="EMBL" id="BMCU01000001">
    <property type="protein sequence ID" value="GGF92606.1"/>
    <property type="molecule type" value="Genomic_DNA"/>
</dbReference>